<dbReference type="InterPro" id="IPR013020">
    <property type="entry name" value="Rad3/Chl1-like"/>
</dbReference>
<evidence type="ECO:0000256" key="6">
    <source>
        <dbReference type="ARBA" id="ARBA00022741"/>
    </source>
</evidence>
<evidence type="ECO:0000256" key="18">
    <source>
        <dbReference type="ARBA" id="ARBA00082714"/>
    </source>
</evidence>
<feature type="region of interest" description="Disordered" evidence="20">
    <location>
        <begin position="15"/>
        <end position="39"/>
    </location>
</feature>
<dbReference type="GO" id="GO:0006289">
    <property type="term" value="P:nucleotide-excision repair"/>
    <property type="evidence" value="ECO:0007669"/>
    <property type="project" value="TreeGrafter"/>
</dbReference>
<dbReference type="EC" id="5.6.2.3" evidence="16"/>
<evidence type="ECO:0000256" key="5">
    <source>
        <dbReference type="ARBA" id="ARBA00022723"/>
    </source>
</evidence>
<evidence type="ECO:0000256" key="19">
    <source>
        <dbReference type="SAM" id="Coils"/>
    </source>
</evidence>
<evidence type="ECO:0000256" key="20">
    <source>
        <dbReference type="SAM" id="MobiDB-lite"/>
    </source>
</evidence>
<feature type="region of interest" description="Disordered" evidence="20">
    <location>
        <begin position="477"/>
        <end position="496"/>
    </location>
</feature>
<dbReference type="GO" id="GO:0005634">
    <property type="term" value="C:nucleus"/>
    <property type="evidence" value="ECO:0007669"/>
    <property type="project" value="UniProtKB-SubCell"/>
</dbReference>
<dbReference type="PROSITE" id="PS51193">
    <property type="entry name" value="HELICASE_ATP_BIND_2"/>
    <property type="match status" value="1"/>
</dbReference>
<sequence>MSERKGIPNAFLDWLNAKSSASSSPQQEEPANKEMEPKYNAREEILSDTTLKTQTAHTLTMESVRIDFPLKPYPAQLQMMSKIIHALNHSENALLESPTAWRENERKKMAEQRAKALAEMEEQRLRDIENITKQLSEDSTSVEKKREREEIDPSEWKKRFKCDENNPFDDDDDFQPNQMLNSFKTAEVANPVSPSTNDTPLEANKSLSSAPLSSISKIPRIYVGSRTHKQLTQLISELKRNTQYTPRMTVLGSRDQLCIHPKVSKSANKNEDCVNLLDKQACGYAHRTKKVLAHSALQSTLRVWDIEDMISLGKEVRGCPYYTSRNLFESAEVVFCPYNYILDPVIRKVMNIDLEGSIVILDEAHNMEDAARSAGSFELDDRALSMVKIELTQIIKSGFEVSAHQILEYLFDGLWEWVCSADNVYDIKEYERHICVWSGQKIIEKLKELNITAHVFESQFVPAYRIASTHAETVRKESENRGLVDDNSEKEEKDNDAEVTVHRRKCLSNSSLNIVQGIFLIFGYLFREDSDYTEDYRMALMKRVDRGGKIYGAKKNNRKSTHDSTWAYKLGFWCLNPGIIFQDMCAKTKSVILTSGTLSPMDTFASELDTKFSGKLEANHVIDPSQVWVSCLPVGPNGTYLKGVYSNMESFQYQDDIGEAICQIAETVPFGILCFLPSYNALDKLMERWALTGIKERMESKKLILSEPKGSDKKVFEKAINRFYDHIDKAKNYLADEKDGAIFFAVYRGKVSEGIDFTNEYCRAVVAIGIPYPGVKDMEVQLKKEYNDMKRKKHKNNDVLSGREWYSIQAYRAINQALGRCIRHKNDWGAIILLEDRFQTQETIKGLSKWIRGKVQIHHKFNEGMSSLKKFVQHRLSVEQEPNTAIKTEVTVTNEPATTTKIHDPSIISSSCKTLSGADTTEMISHIQSSASTHTKETVPFNGNHIEVVPFDSNPVKTKESIETVDISISVDKKTEEMRTTLMEDLDALMKDIDDDANCEQSQHDPLIDFFNKNTKTEDSNSRKPVLCKYCNCTLMTGDMDNLKPVDNVHLNCVLYLNQNDTQMLEVENPASWDAPTLCINISDFPTETQVYMNKIDKLCYQKIYCTCRKLIGIIVCAAISPEKEDVVGRVYLWEDAVITQKEKQKGWINNVKKQEEEDWDQFTSSQMPTMTDIFYSLP</sequence>
<evidence type="ECO:0000256" key="12">
    <source>
        <dbReference type="ARBA" id="ARBA00023014"/>
    </source>
</evidence>
<accession>A0A9P7CD27</accession>
<feature type="domain" description="Helicase ATP-binding" evidence="21">
    <location>
        <begin position="62"/>
        <end position="410"/>
    </location>
</feature>
<evidence type="ECO:0000313" key="22">
    <source>
        <dbReference type="EMBL" id="KAG1547134.1"/>
    </source>
</evidence>
<evidence type="ECO:0000256" key="8">
    <source>
        <dbReference type="ARBA" id="ARBA00022801"/>
    </source>
</evidence>
<keyword evidence="8" id="KW-0378">Hydrolase</keyword>
<feature type="compositionally biased region" description="Basic and acidic residues" evidence="20">
    <location>
        <begin position="30"/>
        <end position="39"/>
    </location>
</feature>
<comment type="similarity">
    <text evidence="3">Belongs to the DEAD box helicase family. DEAH subfamily.</text>
</comment>
<gene>
    <name evidence="22" type="ORF">G6F51_004455</name>
</gene>
<evidence type="ECO:0000256" key="15">
    <source>
        <dbReference type="ARBA" id="ARBA00023242"/>
    </source>
</evidence>
<dbReference type="GO" id="GO:0005524">
    <property type="term" value="F:ATP binding"/>
    <property type="evidence" value="ECO:0007669"/>
    <property type="project" value="UniProtKB-KW"/>
</dbReference>
<dbReference type="Pfam" id="PF13307">
    <property type="entry name" value="Helicase_C_2"/>
    <property type="match status" value="1"/>
</dbReference>
<feature type="coiled-coil region" evidence="19">
    <location>
        <begin position="106"/>
        <end position="138"/>
    </location>
</feature>
<comment type="caution">
    <text evidence="22">The sequence shown here is derived from an EMBL/GenBank/DDBJ whole genome shotgun (WGS) entry which is preliminary data.</text>
</comment>
<keyword evidence="19" id="KW-0175">Coiled coil</keyword>
<organism evidence="22 23">
    <name type="scientific">Rhizopus oryzae</name>
    <name type="common">Mucormycosis agent</name>
    <name type="synonym">Rhizopus arrhizus var. delemar</name>
    <dbReference type="NCBI Taxonomy" id="64495"/>
    <lineage>
        <taxon>Eukaryota</taxon>
        <taxon>Fungi</taxon>
        <taxon>Fungi incertae sedis</taxon>
        <taxon>Mucoromycota</taxon>
        <taxon>Mucoromycotina</taxon>
        <taxon>Mucoromycetes</taxon>
        <taxon>Mucorales</taxon>
        <taxon>Mucorineae</taxon>
        <taxon>Rhizopodaceae</taxon>
        <taxon>Rhizopus</taxon>
    </lineage>
</organism>
<dbReference type="InterPro" id="IPR006554">
    <property type="entry name" value="Helicase-like_DEXD_c2"/>
</dbReference>
<name>A0A9P7CD27_RHIOR</name>
<evidence type="ECO:0000313" key="23">
    <source>
        <dbReference type="Proteomes" id="UP000717996"/>
    </source>
</evidence>
<evidence type="ECO:0000256" key="11">
    <source>
        <dbReference type="ARBA" id="ARBA00023004"/>
    </source>
</evidence>
<dbReference type="SMART" id="SM00488">
    <property type="entry name" value="DEXDc2"/>
    <property type="match status" value="1"/>
</dbReference>
<dbReference type="SMART" id="SM00491">
    <property type="entry name" value="HELICc2"/>
    <property type="match status" value="1"/>
</dbReference>
<dbReference type="EMBL" id="JAANIT010000497">
    <property type="protein sequence ID" value="KAG1547134.1"/>
    <property type="molecule type" value="Genomic_DNA"/>
</dbReference>
<evidence type="ECO:0000256" key="2">
    <source>
        <dbReference type="ARBA" id="ARBA00004123"/>
    </source>
</evidence>
<evidence type="ECO:0000256" key="3">
    <source>
        <dbReference type="ARBA" id="ARBA00008792"/>
    </source>
</evidence>
<dbReference type="AlphaFoldDB" id="A0A9P7CD27"/>
<dbReference type="GO" id="GO:0043139">
    <property type="term" value="F:5'-3' DNA helicase activity"/>
    <property type="evidence" value="ECO:0007669"/>
    <property type="project" value="UniProtKB-EC"/>
</dbReference>
<evidence type="ECO:0000256" key="1">
    <source>
        <dbReference type="ARBA" id="ARBA00001966"/>
    </source>
</evidence>
<dbReference type="FunFam" id="3.40.50.300:FF:000731">
    <property type="entry name" value="Fanconi anemia group J protein homolog"/>
    <property type="match status" value="1"/>
</dbReference>
<dbReference type="GO" id="GO:0051539">
    <property type="term" value="F:4 iron, 4 sulfur cluster binding"/>
    <property type="evidence" value="ECO:0007669"/>
    <property type="project" value="UniProtKB-KW"/>
</dbReference>
<keyword evidence="13" id="KW-0234">DNA repair</keyword>
<dbReference type="InterPro" id="IPR027417">
    <property type="entry name" value="P-loop_NTPase"/>
</dbReference>
<feature type="region of interest" description="Disordered" evidence="20">
    <location>
        <begin position="185"/>
        <end position="209"/>
    </location>
</feature>
<dbReference type="GO" id="GO:0016818">
    <property type="term" value="F:hydrolase activity, acting on acid anhydrides, in phosphorus-containing anhydrides"/>
    <property type="evidence" value="ECO:0007669"/>
    <property type="project" value="InterPro"/>
</dbReference>
<evidence type="ECO:0000256" key="4">
    <source>
        <dbReference type="ARBA" id="ARBA00022485"/>
    </source>
</evidence>
<evidence type="ECO:0000256" key="10">
    <source>
        <dbReference type="ARBA" id="ARBA00022840"/>
    </source>
</evidence>
<dbReference type="InterPro" id="IPR006555">
    <property type="entry name" value="ATP-dep_Helicase_C"/>
</dbReference>
<comment type="subcellular location">
    <subcellularLocation>
        <location evidence="2">Nucleus</location>
    </subcellularLocation>
</comment>
<evidence type="ECO:0000256" key="17">
    <source>
        <dbReference type="ARBA" id="ARBA00048954"/>
    </source>
</evidence>
<keyword evidence="9" id="KW-0347">Helicase</keyword>
<dbReference type="Gene3D" id="3.40.50.300">
    <property type="entry name" value="P-loop containing nucleotide triphosphate hydrolases"/>
    <property type="match status" value="2"/>
</dbReference>
<evidence type="ECO:0000259" key="21">
    <source>
        <dbReference type="PROSITE" id="PS51193"/>
    </source>
</evidence>
<proteinExistence type="inferred from homology"/>
<evidence type="ECO:0000256" key="7">
    <source>
        <dbReference type="ARBA" id="ARBA00022763"/>
    </source>
</evidence>
<evidence type="ECO:0000256" key="16">
    <source>
        <dbReference type="ARBA" id="ARBA00044969"/>
    </source>
</evidence>
<protein>
    <recommendedName>
        <fullName evidence="16">DNA 5'-3' helicase</fullName>
        <ecNumber evidence="16">5.6.2.3</ecNumber>
    </recommendedName>
    <alternativeName>
        <fullName evidence="18">DNA 5'-3' helicase FANCJ</fullName>
    </alternativeName>
</protein>
<dbReference type="PANTHER" id="PTHR11472:SF47">
    <property type="entry name" value="FANCONI ANEMIA GROUP J PROTEIN"/>
    <property type="match status" value="1"/>
</dbReference>
<evidence type="ECO:0000256" key="9">
    <source>
        <dbReference type="ARBA" id="ARBA00022806"/>
    </source>
</evidence>
<comment type="cofactor">
    <cofactor evidence="1">
        <name>[4Fe-4S] cluster</name>
        <dbReference type="ChEBI" id="CHEBI:49883"/>
    </cofactor>
</comment>
<comment type="catalytic activity">
    <reaction evidence="17">
        <text>ATP + H2O = ADP + phosphate + H(+)</text>
        <dbReference type="Rhea" id="RHEA:13065"/>
        <dbReference type="ChEBI" id="CHEBI:15377"/>
        <dbReference type="ChEBI" id="CHEBI:15378"/>
        <dbReference type="ChEBI" id="CHEBI:30616"/>
        <dbReference type="ChEBI" id="CHEBI:43474"/>
        <dbReference type="ChEBI" id="CHEBI:456216"/>
        <dbReference type="EC" id="5.6.2.3"/>
    </reaction>
</comment>
<dbReference type="GO" id="GO:0046872">
    <property type="term" value="F:metal ion binding"/>
    <property type="evidence" value="ECO:0007669"/>
    <property type="project" value="UniProtKB-KW"/>
</dbReference>
<dbReference type="GO" id="GO:0003677">
    <property type="term" value="F:DNA binding"/>
    <property type="evidence" value="ECO:0007669"/>
    <property type="project" value="InterPro"/>
</dbReference>
<feature type="compositionally biased region" description="Acidic residues" evidence="20">
    <location>
        <begin position="486"/>
        <end position="496"/>
    </location>
</feature>
<dbReference type="Proteomes" id="UP000717996">
    <property type="component" value="Unassembled WGS sequence"/>
</dbReference>
<dbReference type="CDD" id="cd18788">
    <property type="entry name" value="SF2_C_XPD"/>
    <property type="match status" value="1"/>
</dbReference>
<keyword evidence="12" id="KW-0411">Iron-sulfur</keyword>
<dbReference type="InterPro" id="IPR010614">
    <property type="entry name" value="RAD3-like_helicase_DEAD"/>
</dbReference>
<dbReference type="PANTHER" id="PTHR11472">
    <property type="entry name" value="DNA REPAIR DEAD HELICASE RAD3/XP-D SUBFAMILY MEMBER"/>
    <property type="match status" value="1"/>
</dbReference>
<keyword evidence="4" id="KW-0004">4Fe-4S</keyword>
<keyword evidence="10" id="KW-0067">ATP-binding</keyword>
<keyword evidence="6" id="KW-0547">Nucleotide-binding</keyword>
<keyword evidence="11" id="KW-0408">Iron</keyword>
<reference evidence="22" key="1">
    <citation type="journal article" date="2020" name="Microb. Genom.">
        <title>Genetic diversity of clinical and environmental Mucorales isolates obtained from an investigation of mucormycosis cases among solid organ transplant recipients.</title>
        <authorList>
            <person name="Nguyen M.H."/>
            <person name="Kaul D."/>
            <person name="Muto C."/>
            <person name="Cheng S.J."/>
            <person name="Richter R.A."/>
            <person name="Bruno V.M."/>
            <person name="Liu G."/>
            <person name="Beyhan S."/>
            <person name="Sundermann A.J."/>
            <person name="Mounaud S."/>
            <person name="Pasculle A.W."/>
            <person name="Nierman W.C."/>
            <person name="Driscoll E."/>
            <person name="Cumbie R."/>
            <person name="Clancy C.J."/>
            <person name="Dupont C.L."/>
        </authorList>
    </citation>
    <scope>NUCLEOTIDE SEQUENCE</scope>
    <source>
        <strain evidence="22">GL16</strain>
    </source>
</reference>
<dbReference type="GO" id="GO:1990918">
    <property type="term" value="P:double-strand break repair involved in meiotic recombination"/>
    <property type="evidence" value="ECO:0007669"/>
    <property type="project" value="TreeGrafter"/>
</dbReference>
<feature type="compositionally biased region" description="Low complexity" evidence="20">
    <location>
        <begin position="19"/>
        <end position="29"/>
    </location>
</feature>
<evidence type="ECO:0000256" key="14">
    <source>
        <dbReference type="ARBA" id="ARBA00023235"/>
    </source>
</evidence>
<dbReference type="NCBIfam" id="TIGR00604">
    <property type="entry name" value="rad3"/>
    <property type="match status" value="1"/>
</dbReference>
<keyword evidence="7" id="KW-0227">DNA damage</keyword>
<keyword evidence="15" id="KW-0539">Nucleus</keyword>
<dbReference type="SUPFAM" id="SSF52540">
    <property type="entry name" value="P-loop containing nucleoside triphosphate hydrolases"/>
    <property type="match status" value="1"/>
</dbReference>
<dbReference type="Pfam" id="PF06733">
    <property type="entry name" value="DEAD_2"/>
    <property type="match status" value="1"/>
</dbReference>
<evidence type="ECO:0000256" key="13">
    <source>
        <dbReference type="ARBA" id="ARBA00023204"/>
    </source>
</evidence>
<dbReference type="InterPro" id="IPR045028">
    <property type="entry name" value="DinG/Rad3-like"/>
</dbReference>
<keyword evidence="5" id="KW-0479">Metal-binding</keyword>
<dbReference type="InterPro" id="IPR014013">
    <property type="entry name" value="Helic_SF1/SF2_ATP-bd_DinG/Rad3"/>
</dbReference>
<keyword evidence="14" id="KW-0413">Isomerase</keyword>